<dbReference type="PANTHER" id="PTHR34219:SF8">
    <property type="entry name" value="PEPSY DOMAIN-CONTAINING PROTEIN"/>
    <property type="match status" value="1"/>
</dbReference>
<accession>A0A8I0T762</accession>
<feature type="transmembrane region" description="Helical" evidence="1">
    <location>
        <begin position="146"/>
        <end position="172"/>
    </location>
</feature>
<feature type="transmembrane region" description="Helical" evidence="1">
    <location>
        <begin position="192"/>
        <end position="214"/>
    </location>
</feature>
<dbReference type="EMBL" id="AQHF01000034">
    <property type="protein sequence ID" value="MBE0349217.1"/>
    <property type="molecule type" value="Genomic_DNA"/>
</dbReference>
<keyword evidence="1" id="KW-0812">Transmembrane</keyword>
<evidence type="ECO:0000313" key="2">
    <source>
        <dbReference type="EMBL" id="MBE0349217.1"/>
    </source>
</evidence>
<evidence type="ECO:0000313" key="3">
    <source>
        <dbReference type="Proteomes" id="UP000660708"/>
    </source>
</evidence>
<gene>
    <name evidence="2" type="ORF">PPEP_b1170</name>
</gene>
<feature type="transmembrane region" description="Helical" evidence="1">
    <location>
        <begin position="338"/>
        <end position="359"/>
    </location>
</feature>
<evidence type="ECO:0008006" key="4">
    <source>
        <dbReference type="Google" id="ProtNLM"/>
    </source>
</evidence>
<proteinExistence type="predicted"/>
<dbReference type="Pfam" id="PF03929">
    <property type="entry name" value="PepSY_TM"/>
    <property type="match status" value="1"/>
</dbReference>
<reference evidence="2 3" key="1">
    <citation type="submission" date="2015-06" db="EMBL/GenBank/DDBJ databases">
        <title>Genome sequence of Pseudoalteromonas peptidolytica.</title>
        <authorList>
            <person name="Xie B.-B."/>
            <person name="Rong J.-C."/>
            <person name="Qin Q.-L."/>
            <person name="Zhang Y.-Z."/>
        </authorList>
    </citation>
    <scope>NUCLEOTIDE SEQUENCE [LARGE SCALE GENOMIC DNA]</scope>
    <source>
        <strain evidence="2 3">F12-50-A1</strain>
    </source>
</reference>
<comment type="caution">
    <text evidence="2">The sequence shown here is derived from an EMBL/GenBank/DDBJ whole genome shotgun (WGS) entry which is preliminary data.</text>
</comment>
<protein>
    <recommendedName>
        <fullName evidence="4">PepSY domain-containing protein</fullName>
    </recommendedName>
</protein>
<dbReference type="RefSeq" id="WP_147390745.1">
    <property type="nucleotide sequence ID" value="NZ_AQHF01000034.1"/>
</dbReference>
<keyword evidence="1" id="KW-0472">Membrane</keyword>
<feature type="transmembrane region" description="Helical" evidence="1">
    <location>
        <begin position="12"/>
        <end position="32"/>
    </location>
</feature>
<dbReference type="AlphaFoldDB" id="A0A8I0T762"/>
<name>A0A8I0T762_9GAMM</name>
<dbReference type="Proteomes" id="UP000660708">
    <property type="component" value="Unassembled WGS sequence"/>
</dbReference>
<evidence type="ECO:0000256" key="1">
    <source>
        <dbReference type="SAM" id="Phobius"/>
    </source>
</evidence>
<keyword evidence="1" id="KW-1133">Transmembrane helix</keyword>
<sequence length="377" mass="43457">MRKTLFKWHSLMALIAMLPLLIISLTGSMLVFKFEIDSILLKDQATLNYVGQDIQRKPMKELVNLVAAAHPDYEIGSWELFDDGYEADRVYLLKHGTDTWFKTYLDPYQGEMLSAPVGIHSDFTDFILHLHYTLLLNDSNRYFPNMGVAIGLFIAILFTFLGVSGLIIYRRFWRRFFSFRRHTPRVILFSELHKLIGIWSAPVLLCLGITGVYFNAVDYYHEAFEHDEADHHIVSQAMFNRTLDFDAMMAQSLDAIGGFTPTYWLFPFEPQQKHITIFGSVADTNPFISNYASTVSFDATTGAQIAVYDIRTATSLERIIDSFRKLHFGHFAGLPSKIIWSLMGLAPILLGFSGVYLWWQRKRKKHQSRRLRKLASQ</sequence>
<organism evidence="2 3">
    <name type="scientific">Pseudoalteromonas peptidolytica F12-50-A1</name>
    <dbReference type="NCBI Taxonomy" id="1315280"/>
    <lineage>
        <taxon>Bacteria</taxon>
        <taxon>Pseudomonadati</taxon>
        <taxon>Pseudomonadota</taxon>
        <taxon>Gammaproteobacteria</taxon>
        <taxon>Alteromonadales</taxon>
        <taxon>Pseudoalteromonadaceae</taxon>
        <taxon>Pseudoalteromonas</taxon>
    </lineage>
</organism>
<dbReference type="PANTHER" id="PTHR34219">
    <property type="entry name" value="IRON-REGULATED INNER MEMBRANE PROTEIN-RELATED"/>
    <property type="match status" value="1"/>
</dbReference>
<dbReference type="InterPro" id="IPR005625">
    <property type="entry name" value="PepSY-ass_TM"/>
</dbReference>
<keyword evidence="3" id="KW-1185">Reference proteome</keyword>